<protein>
    <submittedName>
        <fullName evidence="1">Uncharacterized protein</fullName>
    </submittedName>
</protein>
<accession>A0A6C0EBM7</accession>
<dbReference type="EMBL" id="MN739799">
    <property type="protein sequence ID" value="QHT26546.1"/>
    <property type="molecule type" value="Genomic_DNA"/>
</dbReference>
<evidence type="ECO:0000313" key="1">
    <source>
        <dbReference type="EMBL" id="QHT26546.1"/>
    </source>
</evidence>
<proteinExistence type="predicted"/>
<sequence>MDSLNIEILELLEPIIQSAYKYVSSKIISYKFLSILKSKKILIFNKSINMNIYKLLYKSLIKTLIIPYYFELYKNNNFITIYKNSNIDLKDYNKYFTKKIYFKYYYNKNKMNVYTISKIIIFYNKKIYKNISLDINRDELEKIFILCIFYHTRSLQLFDILPPIIISLIDSITKLKNMNDILYHSIINSINNKYKTLYEYELLTILNIDNNELIKDLSDKKCEELSDETILAKIDILNQNNINSDATNILFSDNSKIDSDSNSIISDFSLSINDSNNFISVYDNNKVINNNIILLKNVYILNKKLTIIEKYYSNTNNIYDLIEKFLSYQNYTSNKKNNDLYNYIIEEIIIINKLNEKYQLAKTTKLNCSLKNIIKQFNLPNYNNLDPNTVKHFNIINNNFDVETEIKQINIKENPTLQPYPHGMNVQSNPVGFDSRTSYKVVQLNPVGFDSRTSYKVVQLNPHINPTIQLPIIPPRNINPSYIPPIIQSPIIPPRNINPSYIPPIIQSPIIPPRNINPSYIPPIIQSPIIPPRNINPSYIPPIIQHQPIDKYPNMPQKNPDQYFMQTPIQQNRQMDPIIKSPIIAPIIQHQPIDAIKSPNIQTSFCEYNQNETINQLSNITQRNINQSYNPVITCYHQNNKIKYQSPQYNYNEQSKIMTQIQDFGQINQMETLNNNIQLSHQNYRTNALMSPMLNKNKSLDSLLNNNSYQLTQINNFDNIFNQKKDISVIVNL</sequence>
<dbReference type="AlphaFoldDB" id="A0A6C0EBM7"/>
<reference evidence="1" key="1">
    <citation type="journal article" date="2020" name="Nature">
        <title>Giant virus diversity and host interactions through global metagenomics.</title>
        <authorList>
            <person name="Schulz F."/>
            <person name="Roux S."/>
            <person name="Paez-Espino D."/>
            <person name="Jungbluth S."/>
            <person name="Walsh D.A."/>
            <person name="Denef V.J."/>
            <person name="McMahon K.D."/>
            <person name="Konstantinidis K.T."/>
            <person name="Eloe-Fadrosh E.A."/>
            <person name="Kyrpides N.C."/>
            <person name="Woyke T."/>
        </authorList>
    </citation>
    <scope>NUCLEOTIDE SEQUENCE</scope>
    <source>
        <strain evidence="1">GVMAG-M-3300023179-2</strain>
    </source>
</reference>
<organism evidence="1">
    <name type="scientific">viral metagenome</name>
    <dbReference type="NCBI Taxonomy" id="1070528"/>
    <lineage>
        <taxon>unclassified sequences</taxon>
        <taxon>metagenomes</taxon>
        <taxon>organismal metagenomes</taxon>
    </lineage>
</organism>
<name>A0A6C0EBM7_9ZZZZ</name>